<dbReference type="STRING" id="1415166.NONO_c30140"/>
<keyword evidence="3 5" id="KW-0479">Metal-binding</keyword>
<dbReference type="Gene3D" id="3.30.2320.80">
    <property type="match status" value="1"/>
</dbReference>
<feature type="binding site" evidence="5">
    <location>
        <position position="88"/>
    </location>
    <ligand>
        <name>Zn(2+)</name>
        <dbReference type="ChEBI" id="CHEBI:29105"/>
    </ligand>
</feature>
<name>W5TKN8_9NOCA</name>
<protein>
    <recommendedName>
        <fullName evidence="5">Hydrogenase maturation factor HypA</fullName>
    </recommendedName>
</protein>
<evidence type="ECO:0000256" key="4">
    <source>
        <dbReference type="ARBA" id="ARBA00022833"/>
    </source>
</evidence>
<dbReference type="Pfam" id="PF01155">
    <property type="entry name" value="HypA"/>
    <property type="match status" value="1"/>
</dbReference>
<evidence type="ECO:0000256" key="5">
    <source>
        <dbReference type="HAMAP-Rule" id="MF_00213"/>
    </source>
</evidence>
<dbReference type="GO" id="GO:0016151">
    <property type="term" value="F:nickel cation binding"/>
    <property type="evidence" value="ECO:0007669"/>
    <property type="project" value="UniProtKB-UniRule"/>
</dbReference>
<dbReference type="AlphaFoldDB" id="W5TKN8"/>
<feature type="binding site" evidence="5">
    <location>
        <position position="2"/>
    </location>
    <ligand>
        <name>Ni(2+)</name>
        <dbReference type="ChEBI" id="CHEBI:49786"/>
    </ligand>
</feature>
<dbReference type="PIRSF" id="PIRSF004761">
    <property type="entry name" value="Hydrgn_mat_HypA"/>
    <property type="match status" value="1"/>
</dbReference>
<evidence type="ECO:0000313" key="6">
    <source>
        <dbReference type="EMBL" id="AHH17801.1"/>
    </source>
</evidence>
<proteinExistence type="inferred from homology"/>
<evidence type="ECO:0000256" key="3">
    <source>
        <dbReference type="ARBA" id="ARBA00022723"/>
    </source>
</evidence>
<dbReference type="Proteomes" id="UP000019150">
    <property type="component" value="Chromosome"/>
</dbReference>
<dbReference type="HAMAP" id="MF_00213">
    <property type="entry name" value="HypA_HybF"/>
    <property type="match status" value="1"/>
</dbReference>
<sequence length="124" mass="13007">MHELAIAEAIIGGIEHNAAGRRVHSVTVAVGDLCAVVPDALRFCFDLAAEDTVAEGAELLIDPVPGRARCRGCGADFILRDPILLCECGSADVEVVAGRELRIRSMEVSDPCAQPADAAKTARP</sequence>
<dbReference type="HOGENOM" id="CLU_126929_3_0_11"/>
<accession>W5TKN8</accession>
<feature type="binding site" evidence="5">
    <location>
        <position position="86"/>
    </location>
    <ligand>
        <name>Zn(2+)</name>
        <dbReference type="ChEBI" id="CHEBI:29105"/>
    </ligand>
</feature>
<dbReference type="PATRIC" id="fig|1415166.3.peg.3088"/>
<evidence type="ECO:0000313" key="7">
    <source>
        <dbReference type="Proteomes" id="UP000019150"/>
    </source>
</evidence>
<dbReference type="InterPro" id="IPR020538">
    <property type="entry name" value="Hydgase_Ni_incorp_HypA/HybF_CS"/>
</dbReference>
<dbReference type="EMBL" id="CP006850">
    <property type="protein sequence ID" value="AHH17801.1"/>
    <property type="molecule type" value="Genomic_DNA"/>
</dbReference>
<feature type="binding site" evidence="5">
    <location>
        <position position="70"/>
    </location>
    <ligand>
        <name>Zn(2+)</name>
        <dbReference type="ChEBI" id="CHEBI:29105"/>
    </ligand>
</feature>
<dbReference type="GO" id="GO:0051604">
    <property type="term" value="P:protein maturation"/>
    <property type="evidence" value="ECO:0007669"/>
    <property type="project" value="InterPro"/>
</dbReference>
<dbReference type="InterPro" id="IPR000688">
    <property type="entry name" value="HypA/HybF"/>
</dbReference>
<keyword evidence="7" id="KW-1185">Reference proteome</keyword>
<comment type="function">
    <text evidence="5">Involved in the maturation of [NiFe] hydrogenases. Required for nickel insertion into the metal center of the hydrogenase.</text>
</comment>
<keyword evidence="4 5" id="KW-0862">Zinc</keyword>
<dbReference type="eggNOG" id="COG0375">
    <property type="taxonomic scope" value="Bacteria"/>
</dbReference>
<gene>
    <name evidence="5" type="primary">hypA</name>
    <name evidence="6" type="ORF">NONO_c30140</name>
</gene>
<keyword evidence="2 5" id="KW-0533">Nickel</keyword>
<evidence type="ECO:0000256" key="1">
    <source>
        <dbReference type="ARBA" id="ARBA00010748"/>
    </source>
</evidence>
<dbReference type="PANTHER" id="PTHR34535">
    <property type="entry name" value="HYDROGENASE MATURATION FACTOR HYPA"/>
    <property type="match status" value="1"/>
</dbReference>
<dbReference type="PROSITE" id="PS01249">
    <property type="entry name" value="HYPA"/>
    <property type="match status" value="1"/>
</dbReference>
<dbReference type="GO" id="GO:0008270">
    <property type="term" value="F:zinc ion binding"/>
    <property type="evidence" value="ECO:0007669"/>
    <property type="project" value="UniProtKB-UniRule"/>
</dbReference>
<dbReference type="RefSeq" id="WP_025349258.1">
    <property type="nucleotide sequence ID" value="NZ_CP006850.1"/>
</dbReference>
<dbReference type="PANTHER" id="PTHR34535:SF3">
    <property type="entry name" value="HYDROGENASE MATURATION FACTOR HYPA"/>
    <property type="match status" value="1"/>
</dbReference>
<feature type="binding site" evidence="5">
    <location>
        <position position="73"/>
    </location>
    <ligand>
        <name>Zn(2+)</name>
        <dbReference type="ChEBI" id="CHEBI:29105"/>
    </ligand>
</feature>
<comment type="similarity">
    <text evidence="1 5">Belongs to the HypA/HybF family.</text>
</comment>
<dbReference type="OrthoDB" id="288014at2"/>
<reference evidence="6 7" key="1">
    <citation type="journal article" date="2014" name="Appl. Environ. Microbiol.">
        <title>Insights into the Microbial Degradation of Rubber and Gutta-Percha by Analysis of the Complete Genome of Nocardia nova SH22a.</title>
        <authorList>
            <person name="Luo Q."/>
            <person name="Hiessl S."/>
            <person name="Poehlein A."/>
            <person name="Daniel R."/>
            <person name="Steinbuchel A."/>
        </authorList>
    </citation>
    <scope>NUCLEOTIDE SEQUENCE [LARGE SCALE GENOMIC DNA]</scope>
    <source>
        <strain evidence="6">SH22a</strain>
    </source>
</reference>
<organism evidence="6 7">
    <name type="scientific">Nocardia nova SH22a</name>
    <dbReference type="NCBI Taxonomy" id="1415166"/>
    <lineage>
        <taxon>Bacteria</taxon>
        <taxon>Bacillati</taxon>
        <taxon>Actinomycetota</taxon>
        <taxon>Actinomycetes</taxon>
        <taxon>Mycobacteriales</taxon>
        <taxon>Nocardiaceae</taxon>
        <taxon>Nocardia</taxon>
    </lineage>
</organism>
<dbReference type="KEGG" id="nno:NONO_c30140"/>
<evidence type="ECO:0000256" key="2">
    <source>
        <dbReference type="ARBA" id="ARBA00022596"/>
    </source>
</evidence>